<name>A0ABX1SQC8_STACP</name>
<evidence type="ECO:0000256" key="1">
    <source>
        <dbReference type="SAM" id="MobiDB-lite"/>
    </source>
</evidence>
<protein>
    <submittedName>
        <fullName evidence="2">Uncharacterized protein</fullName>
    </submittedName>
</protein>
<organism evidence="2 3">
    <name type="scientific">Staphylococcus capitis</name>
    <dbReference type="NCBI Taxonomy" id="29388"/>
    <lineage>
        <taxon>Bacteria</taxon>
        <taxon>Bacillati</taxon>
        <taxon>Bacillota</taxon>
        <taxon>Bacilli</taxon>
        <taxon>Bacillales</taxon>
        <taxon>Staphylococcaceae</taxon>
        <taxon>Staphylococcus</taxon>
    </lineage>
</organism>
<feature type="compositionally biased region" description="Polar residues" evidence="1">
    <location>
        <begin position="7"/>
        <end position="24"/>
    </location>
</feature>
<accession>A0ABX1SQC8</accession>
<comment type="caution">
    <text evidence="2">The sequence shown here is derived from an EMBL/GenBank/DDBJ whole genome shotgun (WGS) entry which is preliminary data.</text>
</comment>
<evidence type="ECO:0000313" key="3">
    <source>
        <dbReference type="Proteomes" id="UP000538955"/>
    </source>
</evidence>
<evidence type="ECO:0000313" key="2">
    <source>
        <dbReference type="EMBL" id="NMK53994.1"/>
    </source>
</evidence>
<feature type="region of interest" description="Disordered" evidence="1">
    <location>
        <begin position="1"/>
        <end position="30"/>
    </location>
</feature>
<dbReference type="RefSeq" id="WP_168992956.1">
    <property type="nucleotide sequence ID" value="NZ_JABBMI010000055.1"/>
</dbReference>
<dbReference type="EMBL" id="JABBMI010000055">
    <property type="protein sequence ID" value="NMK53994.1"/>
    <property type="molecule type" value="Genomic_DNA"/>
</dbReference>
<keyword evidence="3" id="KW-1185">Reference proteome</keyword>
<dbReference type="Proteomes" id="UP000538955">
    <property type="component" value="Unassembled WGS sequence"/>
</dbReference>
<gene>
    <name evidence="2" type="ORF">HHM24_04405</name>
</gene>
<sequence length="102" mass="11920">MPKKDSLLNQTHTSSLNNSFINHNQKTERLPETSLRIKGDTHSKINALKKIEMTDSLNEILDVALDKYVHSLSKEKQIEIKDMVDRENEYKLRKARKKNKQS</sequence>
<proteinExistence type="predicted"/>
<reference evidence="2 3" key="1">
    <citation type="submission" date="2020-04" db="EMBL/GenBank/DDBJ databases">
        <title>The Epidemiology and Molecular Characteristics of Linezolid-Resistant Staphylococcus capitis in Huashan Hospital, Shanghai.</title>
        <authorList>
            <person name="Ding L."/>
            <person name="Li P."/>
            <person name="Yang Y."/>
            <person name="Lin D."/>
            <person name="Xu X."/>
        </authorList>
    </citation>
    <scope>NUCLEOTIDE SEQUENCE [LARGE SCALE GENOMIC DNA]</scope>
    <source>
        <strain evidence="2 3">17-84</strain>
    </source>
</reference>